<gene>
    <name evidence="1" type="ORF">LCGC14_2284830</name>
</gene>
<reference evidence="1" key="1">
    <citation type="journal article" date="2015" name="Nature">
        <title>Complex archaea that bridge the gap between prokaryotes and eukaryotes.</title>
        <authorList>
            <person name="Spang A."/>
            <person name="Saw J.H."/>
            <person name="Jorgensen S.L."/>
            <person name="Zaremba-Niedzwiedzka K."/>
            <person name="Martijn J."/>
            <person name="Lind A.E."/>
            <person name="van Eijk R."/>
            <person name="Schleper C."/>
            <person name="Guy L."/>
            <person name="Ettema T.J."/>
        </authorList>
    </citation>
    <scope>NUCLEOTIDE SEQUENCE</scope>
</reference>
<comment type="caution">
    <text evidence="1">The sequence shown here is derived from an EMBL/GenBank/DDBJ whole genome shotgun (WGS) entry which is preliminary data.</text>
</comment>
<dbReference type="AlphaFoldDB" id="A0A0F9CSV0"/>
<protein>
    <submittedName>
        <fullName evidence="1">Uncharacterized protein</fullName>
    </submittedName>
</protein>
<accession>A0A0F9CSV0</accession>
<organism evidence="1">
    <name type="scientific">marine sediment metagenome</name>
    <dbReference type="NCBI Taxonomy" id="412755"/>
    <lineage>
        <taxon>unclassified sequences</taxon>
        <taxon>metagenomes</taxon>
        <taxon>ecological metagenomes</taxon>
    </lineage>
</organism>
<sequence>GAQLGGMGLQQLFDIGGLQQQLPRGIAGAEQARFQEAQPFNNPFLTQFMQLALGTPAFENIAFQGFRQPSIFEQVAPVAGAALGAA</sequence>
<proteinExistence type="predicted"/>
<name>A0A0F9CSV0_9ZZZZ</name>
<feature type="non-terminal residue" evidence="1">
    <location>
        <position position="1"/>
    </location>
</feature>
<dbReference type="EMBL" id="LAZR01031868">
    <property type="protein sequence ID" value="KKL52503.1"/>
    <property type="molecule type" value="Genomic_DNA"/>
</dbReference>
<evidence type="ECO:0000313" key="1">
    <source>
        <dbReference type="EMBL" id="KKL52503.1"/>
    </source>
</evidence>